<proteinExistence type="predicted"/>
<gene>
    <name evidence="2" type="ORF">CPAG_09054</name>
</gene>
<reference evidence="2 3" key="1">
    <citation type="submission" date="2007-06" db="EMBL/GenBank/DDBJ databases">
        <title>The Genome Sequence of Coccidioides posadasii RMSCC_3488.</title>
        <authorList>
            <consortium name="Coccidioides Genome Resources Consortium"/>
            <consortium name="The Broad Institute Genome Sequencing Platform"/>
            <person name="Henn M.R."/>
            <person name="Sykes S."/>
            <person name="Young S."/>
            <person name="Jaffe D."/>
            <person name="Berlin A."/>
            <person name="Alvarez P."/>
            <person name="Butler J."/>
            <person name="Gnerre S."/>
            <person name="Grabherr M."/>
            <person name="Mauceli E."/>
            <person name="Brockman W."/>
            <person name="Kodira C."/>
            <person name="Alvarado L."/>
            <person name="Zeng Q."/>
            <person name="Crawford M."/>
            <person name="Antoine C."/>
            <person name="Devon K."/>
            <person name="Galgiani J."/>
            <person name="Orsborn K."/>
            <person name="Lewis M.L."/>
            <person name="Nusbaum C."/>
            <person name="Galagan J."/>
            <person name="Birren B."/>
        </authorList>
    </citation>
    <scope>NUCLEOTIDE SEQUENCE [LARGE SCALE GENOMIC DNA]</scope>
    <source>
        <strain evidence="2 3">RMSCC 3488</strain>
    </source>
</reference>
<name>A0A0J6ILI1_COCPO</name>
<reference evidence="3" key="2">
    <citation type="journal article" date="2009" name="Genome Res.">
        <title>Comparative genomic analyses of the human fungal pathogens Coccidioides and their relatives.</title>
        <authorList>
            <person name="Sharpton T.J."/>
            <person name="Stajich J.E."/>
            <person name="Rounsley S.D."/>
            <person name="Gardner M.J."/>
            <person name="Wortman J.R."/>
            <person name="Jordar V.S."/>
            <person name="Maiti R."/>
            <person name="Kodira C.D."/>
            <person name="Neafsey D.E."/>
            <person name="Zeng Q."/>
            <person name="Hung C.-Y."/>
            <person name="McMahan C."/>
            <person name="Muszewska A."/>
            <person name="Grynberg M."/>
            <person name="Mandel M.A."/>
            <person name="Kellner E.M."/>
            <person name="Barker B.M."/>
            <person name="Galgiani J.N."/>
            <person name="Orbach M.J."/>
            <person name="Kirkland T.N."/>
            <person name="Cole G.T."/>
            <person name="Henn M.R."/>
            <person name="Birren B.W."/>
            <person name="Taylor J.W."/>
        </authorList>
    </citation>
    <scope>NUCLEOTIDE SEQUENCE [LARGE SCALE GENOMIC DNA]</scope>
    <source>
        <strain evidence="3">RMSCC 3488</strain>
    </source>
</reference>
<evidence type="ECO:0000313" key="2">
    <source>
        <dbReference type="EMBL" id="KMM72762.1"/>
    </source>
</evidence>
<accession>A0A0J6ILI1</accession>
<reference evidence="3" key="3">
    <citation type="journal article" date="2010" name="Genome Res.">
        <title>Population genomic sequencing of Coccidioides fungi reveals recent hybridization and transposon control.</title>
        <authorList>
            <person name="Neafsey D.E."/>
            <person name="Barker B.M."/>
            <person name="Sharpton T.J."/>
            <person name="Stajich J.E."/>
            <person name="Park D.J."/>
            <person name="Whiston E."/>
            <person name="Hung C.-Y."/>
            <person name="McMahan C."/>
            <person name="White J."/>
            <person name="Sykes S."/>
            <person name="Heiman D."/>
            <person name="Young S."/>
            <person name="Zeng Q."/>
            <person name="Abouelleil A."/>
            <person name="Aftuck L."/>
            <person name="Bessette D."/>
            <person name="Brown A."/>
            <person name="FitzGerald M."/>
            <person name="Lui A."/>
            <person name="Macdonald J.P."/>
            <person name="Priest M."/>
            <person name="Orbach M.J."/>
            <person name="Galgiani J.N."/>
            <person name="Kirkland T.N."/>
            <person name="Cole G.T."/>
            <person name="Birren B.W."/>
            <person name="Henn M.R."/>
            <person name="Taylor J.W."/>
            <person name="Rounsley S.D."/>
        </authorList>
    </citation>
    <scope>NUCLEOTIDE SEQUENCE [LARGE SCALE GENOMIC DNA]</scope>
    <source>
        <strain evidence="3">RMSCC 3488</strain>
    </source>
</reference>
<organism evidence="2 3">
    <name type="scientific">Coccidioides posadasii RMSCC 3488</name>
    <dbReference type="NCBI Taxonomy" id="454284"/>
    <lineage>
        <taxon>Eukaryota</taxon>
        <taxon>Fungi</taxon>
        <taxon>Dikarya</taxon>
        <taxon>Ascomycota</taxon>
        <taxon>Pezizomycotina</taxon>
        <taxon>Eurotiomycetes</taxon>
        <taxon>Eurotiomycetidae</taxon>
        <taxon>Onygenales</taxon>
        <taxon>Onygenaceae</taxon>
        <taxon>Coccidioides</taxon>
    </lineage>
</organism>
<sequence length="109" mass="12214">MFSRRSSVIIGIPWLIAGLGSVSRGPGMRDRIKAIQRSRQAKDAEASFHDRAGENSLEMLHTAPQNGKIEPDFPTGARKTLFLFDKLSGNLRPRKIQNVVQYGGHTLWR</sequence>
<feature type="signal peptide" evidence="1">
    <location>
        <begin position="1"/>
        <end position="24"/>
    </location>
</feature>
<protein>
    <submittedName>
        <fullName evidence="2">Uncharacterized protein</fullName>
    </submittedName>
</protein>
<dbReference type="Proteomes" id="UP000054567">
    <property type="component" value="Unassembled WGS sequence"/>
</dbReference>
<dbReference type="VEuPathDB" id="FungiDB:CPAG_09054"/>
<feature type="chain" id="PRO_5005275059" evidence="1">
    <location>
        <begin position="25"/>
        <end position="109"/>
    </location>
</feature>
<keyword evidence="1" id="KW-0732">Signal</keyword>
<evidence type="ECO:0000256" key="1">
    <source>
        <dbReference type="SAM" id="SignalP"/>
    </source>
</evidence>
<dbReference type="EMBL" id="DS268114">
    <property type="protein sequence ID" value="KMM72762.1"/>
    <property type="molecule type" value="Genomic_DNA"/>
</dbReference>
<evidence type="ECO:0000313" key="3">
    <source>
        <dbReference type="Proteomes" id="UP000054567"/>
    </source>
</evidence>
<dbReference type="AlphaFoldDB" id="A0A0J6ILI1"/>